<reference evidence="4" key="1">
    <citation type="journal article" date="2018" name="Front. Microbiol.">
        <title>Genome-Based Analysis Reveals the Taxonomy and Diversity of the Family Idiomarinaceae.</title>
        <authorList>
            <person name="Liu Y."/>
            <person name="Lai Q."/>
            <person name="Shao Z."/>
        </authorList>
    </citation>
    <scope>NUCLEOTIDE SEQUENCE [LARGE SCALE GENOMIC DNA]</scope>
    <source>
        <strain evidence="4">F23</strain>
    </source>
</reference>
<evidence type="ECO:0000313" key="3">
    <source>
        <dbReference type="EMBL" id="RUO57748.1"/>
    </source>
</evidence>
<evidence type="ECO:0000313" key="4">
    <source>
        <dbReference type="Proteomes" id="UP000287330"/>
    </source>
</evidence>
<feature type="chain" id="PRO_5019337199" evidence="1">
    <location>
        <begin position="26"/>
        <end position="280"/>
    </location>
</feature>
<protein>
    <submittedName>
        <fullName evidence="3">Hemin ABC transporter substrate-binding protein</fullName>
    </submittedName>
</protein>
<name>A0A432Y9V5_9GAMM</name>
<comment type="caution">
    <text evidence="3">The sequence shown here is derived from an EMBL/GenBank/DDBJ whole genome shotgun (WGS) entry which is preliminary data.</text>
</comment>
<dbReference type="PROSITE" id="PS50983">
    <property type="entry name" value="FE_B12_PBP"/>
    <property type="match status" value="1"/>
</dbReference>
<keyword evidence="4" id="KW-1185">Reference proteome</keyword>
<evidence type="ECO:0000259" key="2">
    <source>
        <dbReference type="PROSITE" id="PS50983"/>
    </source>
</evidence>
<keyword evidence="1" id="KW-0732">Signal</keyword>
<dbReference type="PANTHER" id="PTHR30535:SF4">
    <property type="entry name" value="HEMIN-BINDING PERIPLASMIC PROTEIN HMUT"/>
    <property type="match status" value="1"/>
</dbReference>
<dbReference type="Proteomes" id="UP000287330">
    <property type="component" value="Unassembled WGS sequence"/>
</dbReference>
<dbReference type="SUPFAM" id="SSF53807">
    <property type="entry name" value="Helical backbone' metal receptor"/>
    <property type="match status" value="1"/>
</dbReference>
<gene>
    <name evidence="3" type="ORF">CWE25_04580</name>
</gene>
<accession>A0A432Y9V5</accession>
<dbReference type="AlphaFoldDB" id="A0A432Y9V5"/>
<proteinExistence type="predicted"/>
<evidence type="ECO:0000256" key="1">
    <source>
        <dbReference type="SAM" id="SignalP"/>
    </source>
</evidence>
<dbReference type="RefSeq" id="WP_110572946.1">
    <property type="nucleotide sequence ID" value="NZ_PIPV01000002.1"/>
</dbReference>
<dbReference type="OrthoDB" id="9797736at2"/>
<dbReference type="PANTHER" id="PTHR30535">
    <property type="entry name" value="VITAMIN B12-BINDING PROTEIN"/>
    <property type="match status" value="1"/>
</dbReference>
<feature type="signal peptide" evidence="1">
    <location>
        <begin position="1"/>
        <end position="25"/>
    </location>
</feature>
<dbReference type="Pfam" id="PF01497">
    <property type="entry name" value="Peripla_BP_2"/>
    <property type="match status" value="1"/>
</dbReference>
<sequence>MTRFYRRFKHSLLILAVALPLLTHAQTSPQGGIITAGGTLTDIVFAVGGGEKVIGVDTSSTSPSKVHKLPKIGYYRNLSAEGVLSFNPKQVWVLEGAGSERALAQIETAGVPVSEFSKPTTLSELYALIHQVAEKLATPERAEPVINGIKDKFHPVSRVQPLSGLFVLQVSERGVVAAGHDSVPDLLFSQSDIINVVDHKGFKTVSREHLLVNQPDFIVAPSHVVDAAGGRERFCQNATLQLLNAGQSCQLLVMDSLLALGMTTRIAEAHEALLAYVNDL</sequence>
<dbReference type="InterPro" id="IPR050902">
    <property type="entry name" value="ABC_Transporter_SBP"/>
</dbReference>
<organism evidence="3 4">
    <name type="scientific">Idiomarina fontislapidosi</name>
    <dbReference type="NCBI Taxonomy" id="263723"/>
    <lineage>
        <taxon>Bacteria</taxon>
        <taxon>Pseudomonadati</taxon>
        <taxon>Pseudomonadota</taxon>
        <taxon>Gammaproteobacteria</taxon>
        <taxon>Alteromonadales</taxon>
        <taxon>Idiomarinaceae</taxon>
        <taxon>Idiomarina</taxon>
    </lineage>
</organism>
<dbReference type="InterPro" id="IPR002491">
    <property type="entry name" value="ABC_transptr_periplasmic_BD"/>
</dbReference>
<dbReference type="Gene3D" id="3.40.50.1980">
    <property type="entry name" value="Nitrogenase molybdenum iron protein domain"/>
    <property type="match status" value="2"/>
</dbReference>
<dbReference type="EMBL" id="PIPV01000002">
    <property type="protein sequence ID" value="RUO57748.1"/>
    <property type="molecule type" value="Genomic_DNA"/>
</dbReference>
<feature type="domain" description="Fe/B12 periplasmic-binding" evidence="2">
    <location>
        <begin position="32"/>
        <end position="280"/>
    </location>
</feature>